<dbReference type="SUPFAM" id="SSF55718">
    <property type="entry name" value="SCP-like"/>
    <property type="match status" value="1"/>
</dbReference>
<dbReference type="InterPro" id="IPR017896">
    <property type="entry name" value="4Fe4S_Fe-S-bd"/>
</dbReference>
<evidence type="ECO:0000259" key="4">
    <source>
        <dbReference type="PROSITE" id="PS51379"/>
    </source>
</evidence>
<protein>
    <recommendedName>
        <fullName evidence="4">4Fe-4S ferredoxin-type domain-containing protein</fullName>
    </recommendedName>
</protein>
<dbReference type="InterPro" id="IPR017900">
    <property type="entry name" value="4Fe4S_Fe_S_CS"/>
</dbReference>
<dbReference type="AlphaFoldDB" id="A0A6C2YHA0"/>
<dbReference type="GO" id="GO:0051536">
    <property type="term" value="F:iron-sulfur cluster binding"/>
    <property type="evidence" value="ECO:0007669"/>
    <property type="project" value="UniProtKB-KW"/>
</dbReference>
<dbReference type="Gene3D" id="3.30.70.20">
    <property type="match status" value="1"/>
</dbReference>
<dbReference type="KEGG" id="tim:GMBLW1_33390"/>
<keyword evidence="6" id="KW-1185">Reference proteome</keyword>
<reference evidence="5" key="1">
    <citation type="submission" date="2019-04" db="EMBL/GenBank/DDBJ databases">
        <authorList>
            <consortium name="Science for Life Laboratories"/>
        </authorList>
    </citation>
    <scope>NUCLEOTIDE SEQUENCE</scope>
    <source>
        <strain evidence="5">MBLW1</strain>
    </source>
</reference>
<dbReference type="RefSeq" id="WP_162655824.1">
    <property type="nucleotide sequence ID" value="NZ_LR593887.1"/>
</dbReference>
<dbReference type="InParanoid" id="A0A6C2YHA0"/>
<dbReference type="EMBL" id="LR586016">
    <property type="protein sequence ID" value="VIP00621.1"/>
    <property type="molecule type" value="Genomic_DNA"/>
</dbReference>
<evidence type="ECO:0000313" key="6">
    <source>
        <dbReference type="Proteomes" id="UP000464378"/>
    </source>
</evidence>
<evidence type="ECO:0000313" key="5">
    <source>
        <dbReference type="EMBL" id="VIP00621.1"/>
    </source>
</evidence>
<keyword evidence="2" id="KW-0408">Iron</keyword>
<dbReference type="EMBL" id="LR593887">
    <property type="protein sequence ID" value="VTR96660.1"/>
    <property type="molecule type" value="Genomic_DNA"/>
</dbReference>
<organism evidence="5">
    <name type="scientific">Tuwongella immobilis</name>
    <dbReference type="NCBI Taxonomy" id="692036"/>
    <lineage>
        <taxon>Bacteria</taxon>
        <taxon>Pseudomonadati</taxon>
        <taxon>Planctomycetota</taxon>
        <taxon>Planctomycetia</taxon>
        <taxon>Gemmatales</taxon>
        <taxon>Gemmataceae</taxon>
        <taxon>Tuwongella</taxon>
    </lineage>
</organism>
<evidence type="ECO:0000256" key="2">
    <source>
        <dbReference type="ARBA" id="ARBA00023004"/>
    </source>
</evidence>
<dbReference type="GO" id="GO:0046872">
    <property type="term" value="F:metal ion binding"/>
    <property type="evidence" value="ECO:0007669"/>
    <property type="project" value="UniProtKB-KW"/>
</dbReference>
<dbReference type="Pfam" id="PF00037">
    <property type="entry name" value="Fer4"/>
    <property type="match status" value="1"/>
</dbReference>
<gene>
    <name evidence="5" type="ORF">GMBLW1_33390</name>
</gene>
<sequence>MKLEHHPTVLELRRREKGTTPERISAAELREFALRAGADDAGVIGIDRPEIADQRDEILHAFPKTRALVSLVCRMHREPIRSPKRSIANLEFHQSTDHVNEVARTLVQLLETRGIRSLNPPSGFPMEMTEYPGKIWVVSHKPVAVAAGMGQMGIHRNVIHPRFGNFILLGTVLVAAEIDEEQQGRAIDFNPCLGCKLCVAACPVGAIKPDGQFDPSACLTHNYREFMGGFLDFSNHARGKHDASGDADRWADTETASMWQSLSFGANYKAAYCLAVCPAGEEVISPYLDNPKEFRDATLRPLVEKTETIYVVPQSDAETYVQRRFPHKRIQRVPGVRPRTIAGFLRGMSIVFQSGKSAGLDAVYHFQFHGAETAEATVTIRNQRITIESGLIGTPTIRIVADAQTWIGFLRKERSIVWAMIRRKVRVTGSLRWLLAFGKCFPS</sequence>
<keyword evidence="3" id="KW-0411">Iron-sulfur</keyword>
<dbReference type="SUPFAM" id="SSF46548">
    <property type="entry name" value="alpha-helical ferredoxin"/>
    <property type="match status" value="1"/>
</dbReference>
<accession>A0A6C2YHA0</accession>
<proteinExistence type="predicted"/>
<name>A0A6C2YHA0_9BACT</name>
<dbReference type="Gene3D" id="3.30.1050.10">
    <property type="entry name" value="SCP2 sterol-binding domain"/>
    <property type="match status" value="1"/>
</dbReference>
<evidence type="ECO:0000256" key="1">
    <source>
        <dbReference type="ARBA" id="ARBA00022723"/>
    </source>
</evidence>
<keyword evidence="1" id="KW-0479">Metal-binding</keyword>
<dbReference type="PANTHER" id="PTHR42827:SF1">
    <property type="entry name" value="IRON-SULFUR CLUSTER-BINDING PROTEIN"/>
    <property type="match status" value="1"/>
</dbReference>
<feature type="domain" description="4Fe-4S ferredoxin-type" evidence="4">
    <location>
        <begin position="183"/>
        <end position="212"/>
    </location>
</feature>
<dbReference type="PROSITE" id="PS00198">
    <property type="entry name" value="4FE4S_FER_1"/>
    <property type="match status" value="1"/>
</dbReference>
<dbReference type="PANTHER" id="PTHR42827">
    <property type="entry name" value="IRON-SULFUR CLUSTER-BINDING PROTEIN-RELATED"/>
    <property type="match status" value="1"/>
</dbReference>
<evidence type="ECO:0000256" key="3">
    <source>
        <dbReference type="ARBA" id="ARBA00023014"/>
    </source>
</evidence>
<dbReference type="InterPro" id="IPR036527">
    <property type="entry name" value="SCP2_sterol-bd_dom_sf"/>
</dbReference>
<dbReference type="PROSITE" id="PS51379">
    <property type="entry name" value="4FE4S_FER_2"/>
    <property type="match status" value="1"/>
</dbReference>
<dbReference type="Proteomes" id="UP000464378">
    <property type="component" value="Chromosome"/>
</dbReference>